<reference evidence="1 2" key="1">
    <citation type="submission" date="2018-11" db="EMBL/GenBank/DDBJ databases">
        <title>Sequencing the genomes of 1000 actinobacteria strains.</title>
        <authorList>
            <person name="Klenk H.-P."/>
        </authorList>
    </citation>
    <scope>NUCLEOTIDE SEQUENCE [LARGE SCALE GENOMIC DNA]</scope>
    <source>
        <strain evidence="1 2">DSM 14418</strain>
    </source>
</reference>
<dbReference type="AlphaFoldDB" id="A0A3N4Z4G2"/>
<dbReference type="Pfam" id="PF11209">
    <property type="entry name" value="LmeA"/>
    <property type="match status" value="1"/>
</dbReference>
<organism evidence="1 2">
    <name type="scientific">Georgenia muralis</name>
    <dbReference type="NCBI Taxonomy" id="154117"/>
    <lineage>
        <taxon>Bacteria</taxon>
        <taxon>Bacillati</taxon>
        <taxon>Actinomycetota</taxon>
        <taxon>Actinomycetes</taxon>
        <taxon>Micrococcales</taxon>
        <taxon>Bogoriellaceae</taxon>
        <taxon>Georgenia</taxon>
    </lineage>
</organism>
<proteinExistence type="predicted"/>
<sequence length="230" mass="24067">MGQVRRLLTALVLTLLVLVAAALVADRVMLARAEARVVDQLDAYLDVSGRPEVTIAGFPFLTQLLAGELGRVDATAPAAGSEGVELRDVEAQARRVTLEEPARVGELEVRGTLDESALQRLVDDQSELDLTLVARADGVVAATEVLGLEVALTVDPVVVGESLRLEVRTVTLGGVEVGAAELAPLLGEDQLTVDLVVPDLPLGLRLASVAAQDGGVRLTLTGSDVVLSER</sequence>
<name>A0A3N4Z4G2_9MICO</name>
<protein>
    <submittedName>
        <fullName evidence="1">DUF2993 family protein</fullName>
    </submittedName>
</protein>
<dbReference type="Proteomes" id="UP000280726">
    <property type="component" value="Unassembled WGS sequence"/>
</dbReference>
<dbReference type="InterPro" id="IPR021373">
    <property type="entry name" value="DUF2993"/>
</dbReference>
<gene>
    <name evidence="1" type="ORF">EDD32_1033</name>
</gene>
<comment type="caution">
    <text evidence="1">The sequence shown here is derived from an EMBL/GenBank/DDBJ whole genome shotgun (WGS) entry which is preliminary data.</text>
</comment>
<dbReference type="EMBL" id="RKRA01000001">
    <property type="protein sequence ID" value="RPF26586.1"/>
    <property type="molecule type" value="Genomic_DNA"/>
</dbReference>
<evidence type="ECO:0000313" key="2">
    <source>
        <dbReference type="Proteomes" id="UP000280726"/>
    </source>
</evidence>
<keyword evidence="2" id="KW-1185">Reference proteome</keyword>
<evidence type="ECO:0000313" key="1">
    <source>
        <dbReference type="EMBL" id="RPF26586.1"/>
    </source>
</evidence>
<accession>A0A3N4Z4G2</accession>